<evidence type="ECO:0000256" key="2">
    <source>
        <dbReference type="SAM" id="SignalP"/>
    </source>
</evidence>
<sequence>MRTINTILAGLFATTALVGAANAASSGDANGEVKIMPSASTQAEVKAEGDATAGEAPEYITGDANGETKVMPGAAANAEAMAEGDATAVETPETITGDANGDQTPLLNQQAAAMDMDMTGYTITTVDGESVGEVASVNRDASGNLISIEAEVGGFLGIGADTVTIPADRFTISGEELKLNMSEAEVKVLADR</sequence>
<reference evidence="4" key="1">
    <citation type="submission" date="2021-03" db="EMBL/GenBank/DDBJ databases">
        <title>Roseibium sp. CAU 1637 isolated from Incheon.</title>
        <authorList>
            <person name="Kim W."/>
        </authorList>
    </citation>
    <scope>NUCLEOTIDE SEQUENCE</scope>
    <source>
        <strain evidence="4">CAU 1637</strain>
    </source>
</reference>
<keyword evidence="2" id="KW-0732">Signal</keyword>
<organism evidence="4 5">
    <name type="scientific">Roseibium limicola</name>
    <dbReference type="NCBI Taxonomy" id="2816037"/>
    <lineage>
        <taxon>Bacteria</taxon>
        <taxon>Pseudomonadati</taxon>
        <taxon>Pseudomonadota</taxon>
        <taxon>Alphaproteobacteria</taxon>
        <taxon>Hyphomicrobiales</taxon>
        <taxon>Stappiaceae</taxon>
        <taxon>Roseibium</taxon>
    </lineage>
</organism>
<dbReference type="Gene3D" id="2.30.30.240">
    <property type="entry name" value="PRC-barrel domain"/>
    <property type="match status" value="1"/>
</dbReference>
<proteinExistence type="predicted"/>
<evidence type="ECO:0000256" key="1">
    <source>
        <dbReference type="SAM" id="MobiDB-lite"/>
    </source>
</evidence>
<protein>
    <submittedName>
        <fullName evidence="4">PRC-barrel domain-containing protein</fullName>
    </submittedName>
</protein>
<dbReference type="SUPFAM" id="SSF50346">
    <property type="entry name" value="PRC-barrel domain"/>
    <property type="match status" value="1"/>
</dbReference>
<dbReference type="InterPro" id="IPR027275">
    <property type="entry name" value="PRC-brl_dom"/>
</dbReference>
<comment type="caution">
    <text evidence="4">The sequence shown here is derived from an EMBL/GenBank/DDBJ whole genome shotgun (WGS) entry which is preliminary data.</text>
</comment>
<feature type="region of interest" description="Disordered" evidence="1">
    <location>
        <begin position="40"/>
        <end position="65"/>
    </location>
</feature>
<dbReference type="EMBL" id="JAFLNF010000003">
    <property type="protein sequence ID" value="MBO0345109.1"/>
    <property type="molecule type" value="Genomic_DNA"/>
</dbReference>
<feature type="signal peptide" evidence="2">
    <location>
        <begin position="1"/>
        <end position="23"/>
    </location>
</feature>
<dbReference type="AlphaFoldDB" id="A0A939EQ91"/>
<feature type="domain" description="PRC-barrel" evidence="3">
    <location>
        <begin position="117"/>
        <end position="169"/>
    </location>
</feature>
<dbReference type="InterPro" id="IPR011033">
    <property type="entry name" value="PRC_barrel-like_sf"/>
</dbReference>
<name>A0A939EQ91_9HYPH</name>
<feature type="chain" id="PRO_5037714026" evidence="2">
    <location>
        <begin position="24"/>
        <end position="192"/>
    </location>
</feature>
<gene>
    <name evidence="4" type="ORF">J0X15_07755</name>
</gene>
<dbReference type="RefSeq" id="WP_206939489.1">
    <property type="nucleotide sequence ID" value="NZ_JAFLNF010000003.1"/>
</dbReference>
<evidence type="ECO:0000313" key="4">
    <source>
        <dbReference type="EMBL" id="MBO0345109.1"/>
    </source>
</evidence>
<evidence type="ECO:0000259" key="3">
    <source>
        <dbReference type="Pfam" id="PF05239"/>
    </source>
</evidence>
<evidence type="ECO:0000313" key="5">
    <source>
        <dbReference type="Proteomes" id="UP000664779"/>
    </source>
</evidence>
<dbReference type="Pfam" id="PF05239">
    <property type="entry name" value="PRC"/>
    <property type="match status" value="1"/>
</dbReference>
<dbReference type="Proteomes" id="UP000664779">
    <property type="component" value="Unassembled WGS sequence"/>
</dbReference>
<accession>A0A939EQ91</accession>
<keyword evidence="5" id="KW-1185">Reference proteome</keyword>